<protein>
    <submittedName>
        <fullName evidence="8">(2Fe-2S)-binding protein</fullName>
    </submittedName>
</protein>
<evidence type="ECO:0000313" key="8">
    <source>
        <dbReference type="EMBL" id="MPY56377.1"/>
    </source>
</evidence>
<dbReference type="InterPro" id="IPR018298">
    <property type="entry name" value="Adrenodoxin_Fe-S_BS"/>
</dbReference>
<evidence type="ECO:0000256" key="2">
    <source>
        <dbReference type="ARBA" id="ARBA00022714"/>
    </source>
</evidence>
<keyword evidence="3" id="KW-0479">Metal-binding</keyword>
<keyword evidence="5" id="KW-0411">Iron-sulfur</keyword>
<proteinExistence type="inferred from homology"/>
<comment type="cofactor">
    <cofactor evidence="6">
        <name>[2Fe-2S] cluster</name>
        <dbReference type="ChEBI" id="CHEBI:190135"/>
    </cofactor>
</comment>
<reference evidence="8 9" key="1">
    <citation type="submission" date="2019-07" db="EMBL/GenBank/DDBJ databases">
        <title>New species of Amycolatopsis and Streptomyces.</title>
        <authorList>
            <person name="Duangmal K."/>
            <person name="Teo W.F.A."/>
            <person name="Lipun K."/>
        </authorList>
    </citation>
    <scope>NUCLEOTIDE SEQUENCE [LARGE SCALE GENOMIC DNA]</scope>
    <source>
        <strain evidence="8 9">NBRC 106415</strain>
    </source>
</reference>
<dbReference type="SUPFAM" id="SSF54292">
    <property type="entry name" value="2Fe-2S ferredoxin-like"/>
    <property type="match status" value="1"/>
</dbReference>
<dbReference type="InterPro" id="IPR036010">
    <property type="entry name" value="2Fe-2S_ferredoxin-like_sf"/>
</dbReference>
<dbReference type="PROSITE" id="PS51085">
    <property type="entry name" value="2FE2S_FER_2"/>
    <property type="match status" value="1"/>
</dbReference>
<keyword evidence="9" id="KW-1185">Reference proteome</keyword>
<dbReference type="OrthoDB" id="9799640at2"/>
<keyword evidence="4" id="KW-0408">Iron</keyword>
<dbReference type="Gene3D" id="3.10.20.30">
    <property type="match status" value="1"/>
</dbReference>
<dbReference type="Pfam" id="PF00111">
    <property type="entry name" value="Fer2"/>
    <property type="match status" value="1"/>
</dbReference>
<accession>A0A5N8XAG1</accession>
<gene>
    <name evidence="8" type="ORF">FNH08_04050</name>
</gene>
<dbReference type="PROSITE" id="PS00814">
    <property type="entry name" value="ADX"/>
    <property type="match status" value="1"/>
</dbReference>
<dbReference type="AlphaFoldDB" id="A0A5N8XAG1"/>
<dbReference type="PANTHER" id="PTHR23426">
    <property type="entry name" value="FERREDOXIN/ADRENODOXIN"/>
    <property type="match status" value="1"/>
</dbReference>
<dbReference type="GO" id="GO:0005829">
    <property type="term" value="C:cytosol"/>
    <property type="evidence" value="ECO:0007669"/>
    <property type="project" value="TreeGrafter"/>
</dbReference>
<comment type="similarity">
    <text evidence="1">Belongs to the adrenodoxin/putidaredoxin family.</text>
</comment>
<evidence type="ECO:0000256" key="3">
    <source>
        <dbReference type="ARBA" id="ARBA00022723"/>
    </source>
</evidence>
<dbReference type="Proteomes" id="UP000400924">
    <property type="component" value="Unassembled WGS sequence"/>
</dbReference>
<dbReference type="GO" id="GO:0051537">
    <property type="term" value="F:2 iron, 2 sulfur cluster binding"/>
    <property type="evidence" value="ECO:0007669"/>
    <property type="project" value="UniProtKB-KW"/>
</dbReference>
<evidence type="ECO:0000313" key="9">
    <source>
        <dbReference type="Proteomes" id="UP000400924"/>
    </source>
</evidence>
<comment type="caution">
    <text evidence="8">The sequence shown here is derived from an EMBL/GenBank/DDBJ whole genome shotgun (WGS) entry which is preliminary data.</text>
</comment>
<keyword evidence="2" id="KW-0001">2Fe-2S</keyword>
<evidence type="ECO:0000256" key="4">
    <source>
        <dbReference type="ARBA" id="ARBA00023004"/>
    </source>
</evidence>
<dbReference type="RefSeq" id="WP_152769846.1">
    <property type="nucleotide sequence ID" value="NZ_VJZC01000014.1"/>
</dbReference>
<dbReference type="GO" id="GO:0140647">
    <property type="term" value="P:P450-containing electron transport chain"/>
    <property type="evidence" value="ECO:0007669"/>
    <property type="project" value="InterPro"/>
</dbReference>
<evidence type="ECO:0000259" key="7">
    <source>
        <dbReference type="PROSITE" id="PS51085"/>
    </source>
</evidence>
<sequence>MPIARFVQPDGDDATCDVRAGDSIMRTAVEHGIPGIVGECGGSLSCATCHVYVESGAAGLPISDDEEEMLAWTASPRLPTSRLSCQLVPGPEDVVVVLVPPTQY</sequence>
<evidence type="ECO:0000256" key="6">
    <source>
        <dbReference type="ARBA" id="ARBA00034078"/>
    </source>
</evidence>
<organism evidence="8 9">
    <name type="scientific">Streptomyces spongiae</name>
    <dbReference type="NCBI Taxonomy" id="565072"/>
    <lineage>
        <taxon>Bacteria</taxon>
        <taxon>Bacillati</taxon>
        <taxon>Actinomycetota</taxon>
        <taxon>Actinomycetes</taxon>
        <taxon>Kitasatosporales</taxon>
        <taxon>Streptomycetaceae</taxon>
        <taxon>Streptomyces</taxon>
    </lineage>
</organism>
<name>A0A5N8XAG1_9ACTN</name>
<dbReference type="PANTHER" id="PTHR23426:SF65">
    <property type="entry name" value="FERREDOXIN-2, MITOCHONDRIAL"/>
    <property type="match status" value="1"/>
</dbReference>
<dbReference type="EMBL" id="VJZC01000014">
    <property type="protein sequence ID" value="MPY56377.1"/>
    <property type="molecule type" value="Genomic_DNA"/>
</dbReference>
<dbReference type="CDD" id="cd00207">
    <property type="entry name" value="fer2"/>
    <property type="match status" value="1"/>
</dbReference>
<dbReference type="InterPro" id="IPR001055">
    <property type="entry name" value="Adrenodoxin-like"/>
</dbReference>
<evidence type="ECO:0000256" key="1">
    <source>
        <dbReference type="ARBA" id="ARBA00010914"/>
    </source>
</evidence>
<feature type="domain" description="2Fe-2S ferredoxin-type" evidence="7">
    <location>
        <begin position="2"/>
        <end position="102"/>
    </location>
</feature>
<dbReference type="GO" id="GO:0009055">
    <property type="term" value="F:electron transfer activity"/>
    <property type="evidence" value="ECO:0007669"/>
    <property type="project" value="TreeGrafter"/>
</dbReference>
<dbReference type="InterPro" id="IPR001041">
    <property type="entry name" value="2Fe-2S_ferredoxin-type"/>
</dbReference>
<dbReference type="InterPro" id="IPR012675">
    <property type="entry name" value="Beta-grasp_dom_sf"/>
</dbReference>
<dbReference type="GO" id="GO:0046872">
    <property type="term" value="F:metal ion binding"/>
    <property type="evidence" value="ECO:0007669"/>
    <property type="project" value="UniProtKB-KW"/>
</dbReference>
<evidence type="ECO:0000256" key="5">
    <source>
        <dbReference type="ARBA" id="ARBA00023014"/>
    </source>
</evidence>